<organism evidence="1 2">
    <name type="scientific">Eumeta variegata</name>
    <name type="common">Bagworm moth</name>
    <name type="synonym">Eumeta japonica</name>
    <dbReference type="NCBI Taxonomy" id="151549"/>
    <lineage>
        <taxon>Eukaryota</taxon>
        <taxon>Metazoa</taxon>
        <taxon>Ecdysozoa</taxon>
        <taxon>Arthropoda</taxon>
        <taxon>Hexapoda</taxon>
        <taxon>Insecta</taxon>
        <taxon>Pterygota</taxon>
        <taxon>Neoptera</taxon>
        <taxon>Endopterygota</taxon>
        <taxon>Lepidoptera</taxon>
        <taxon>Glossata</taxon>
        <taxon>Ditrysia</taxon>
        <taxon>Tineoidea</taxon>
        <taxon>Psychidae</taxon>
        <taxon>Oiketicinae</taxon>
        <taxon>Eumeta</taxon>
    </lineage>
</organism>
<keyword evidence="2" id="KW-1185">Reference proteome</keyword>
<reference evidence="1 2" key="1">
    <citation type="journal article" date="2019" name="Commun. Biol.">
        <title>The bagworm genome reveals a unique fibroin gene that provides high tensile strength.</title>
        <authorList>
            <person name="Kono N."/>
            <person name="Nakamura H."/>
            <person name="Ohtoshi R."/>
            <person name="Tomita M."/>
            <person name="Numata K."/>
            <person name="Arakawa K."/>
        </authorList>
    </citation>
    <scope>NUCLEOTIDE SEQUENCE [LARGE SCALE GENOMIC DNA]</scope>
</reference>
<dbReference type="OrthoDB" id="8056906at2759"/>
<dbReference type="AlphaFoldDB" id="A0A4C1Z4Q9"/>
<accession>A0A4C1Z4Q9</accession>
<evidence type="ECO:0000313" key="2">
    <source>
        <dbReference type="Proteomes" id="UP000299102"/>
    </source>
</evidence>
<dbReference type="EMBL" id="BGZK01001627">
    <property type="protein sequence ID" value="GBP83586.1"/>
    <property type="molecule type" value="Genomic_DNA"/>
</dbReference>
<dbReference type="Proteomes" id="UP000299102">
    <property type="component" value="Unassembled WGS sequence"/>
</dbReference>
<comment type="caution">
    <text evidence="1">The sequence shown here is derived from an EMBL/GenBank/DDBJ whole genome shotgun (WGS) entry which is preliminary data.</text>
</comment>
<gene>
    <name evidence="1" type="ORF">EVAR_104030_1</name>
</gene>
<proteinExistence type="predicted"/>
<evidence type="ECO:0000313" key="1">
    <source>
        <dbReference type="EMBL" id="GBP83586.1"/>
    </source>
</evidence>
<sequence>MQHDLRKKFMTCSVGKSGTKLLQARKSKRHQAFDVEDDPRSGRPVTDKVYVIFEKVELDRRISSYDVDGELRIDQETVLTPFKIAGYTRKLDT</sequence>
<protein>
    <submittedName>
        <fullName evidence="1">Uncharacterized protein</fullName>
    </submittedName>
</protein>
<name>A0A4C1Z4Q9_EUMVA</name>